<name>A0A072U9V1_MEDTR</name>
<gene>
    <name evidence="1" type="ordered locus">MTR_6g053560</name>
</gene>
<accession>A0A072U9V1</accession>
<dbReference type="Proteomes" id="UP000002051">
    <property type="component" value="Chromosome 6"/>
</dbReference>
<dbReference type="HOGENOM" id="CLU_2416657_0_0_1"/>
<evidence type="ECO:0000313" key="2">
    <source>
        <dbReference type="EnsemblPlants" id="KEH26387"/>
    </source>
</evidence>
<reference evidence="1 3" key="2">
    <citation type="journal article" date="2014" name="BMC Genomics">
        <title>An improved genome release (version Mt4.0) for the model legume Medicago truncatula.</title>
        <authorList>
            <person name="Tang H."/>
            <person name="Krishnakumar V."/>
            <person name="Bidwell S."/>
            <person name="Rosen B."/>
            <person name="Chan A."/>
            <person name="Zhou S."/>
            <person name="Gentzbittel L."/>
            <person name="Childs K.L."/>
            <person name="Yandell M."/>
            <person name="Gundlach H."/>
            <person name="Mayer K.F."/>
            <person name="Schwartz D.C."/>
            <person name="Town C.D."/>
        </authorList>
    </citation>
    <scope>GENOME REANNOTATION</scope>
    <source>
        <strain evidence="1">A17</strain>
        <strain evidence="2 3">cv. Jemalong A17</strain>
    </source>
</reference>
<proteinExistence type="predicted"/>
<evidence type="ECO:0000313" key="1">
    <source>
        <dbReference type="EMBL" id="KEH26387.1"/>
    </source>
</evidence>
<dbReference type="EMBL" id="CM001222">
    <property type="protein sequence ID" value="KEH26387.1"/>
    <property type="molecule type" value="Genomic_DNA"/>
</dbReference>
<dbReference type="AlphaFoldDB" id="A0A072U9V1"/>
<protein>
    <submittedName>
        <fullName evidence="1 2">Uncharacterized protein</fullName>
    </submittedName>
</protein>
<reference evidence="2" key="3">
    <citation type="submission" date="2015-04" db="UniProtKB">
        <authorList>
            <consortium name="EnsemblPlants"/>
        </authorList>
    </citation>
    <scope>IDENTIFICATION</scope>
    <source>
        <strain evidence="2">cv. Jemalong A17</strain>
    </source>
</reference>
<evidence type="ECO:0000313" key="3">
    <source>
        <dbReference type="Proteomes" id="UP000002051"/>
    </source>
</evidence>
<reference evidence="1 3" key="1">
    <citation type="journal article" date="2011" name="Nature">
        <title>The Medicago genome provides insight into the evolution of rhizobial symbioses.</title>
        <authorList>
            <person name="Young N.D."/>
            <person name="Debelle F."/>
            <person name="Oldroyd G.E."/>
            <person name="Geurts R."/>
            <person name="Cannon S.B."/>
            <person name="Udvardi M.K."/>
            <person name="Benedito V.A."/>
            <person name="Mayer K.F."/>
            <person name="Gouzy J."/>
            <person name="Schoof H."/>
            <person name="Van de Peer Y."/>
            <person name="Proost S."/>
            <person name="Cook D.R."/>
            <person name="Meyers B.C."/>
            <person name="Spannagl M."/>
            <person name="Cheung F."/>
            <person name="De Mita S."/>
            <person name="Krishnakumar V."/>
            <person name="Gundlach H."/>
            <person name="Zhou S."/>
            <person name="Mudge J."/>
            <person name="Bharti A.K."/>
            <person name="Murray J.D."/>
            <person name="Naoumkina M.A."/>
            <person name="Rosen B."/>
            <person name="Silverstein K.A."/>
            <person name="Tang H."/>
            <person name="Rombauts S."/>
            <person name="Zhao P.X."/>
            <person name="Zhou P."/>
            <person name="Barbe V."/>
            <person name="Bardou P."/>
            <person name="Bechner M."/>
            <person name="Bellec A."/>
            <person name="Berger A."/>
            <person name="Berges H."/>
            <person name="Bidwell S."/>
            <person name="Bisseling T."/>
            <person name="Choisne N."/>
            <person name="Couloux A."/>
            <person name="Denny R."/>
            <person name="Deshpande S."/>
            <person name="Dai X."/>
            <person name="Doyle J.J."/>
            <person name="Dudez A.M."/>
            <person name="Farmer A.D."/>
            <person name="Fouteau S."/>
            <person name="Franken C."/>
            <person name="Gibelin C."/>
            <person name="Gish J."/>
            <person name="Goldstein S."/>
            <person name="Gonzalez A.J."/>
            <person name="Green P.J."/>
            <person name="Hallab A."/>
            <person name="Hartog M."/>
            <person name="Hua A."/>
            <person name="Humphray S.J."/>
            <person name="Jeong D.H."/>
            <person name="Jing Y."/>
            <person name="Jocker A."/>
            <person name="Kenton S.M."/>
            <person name="Kim D.J."/>
            <person name="Klee K."/>
            <person name="Lai H."/>
            <person name="Lang C."/>
            <person name="Lin S."/>
            <person name="Macmil S.L."/>
            <person name="Magdelenat G."/>
            <person name="Matthews L."/>
            <person name="McCorrison J."/>
            <person name="Monaghan E.L."/>
            <person name="Mun J.H."/>
            <person name="Najar F.Z."/>
            <person name="Nicholson C."/>
            <person name="Noirot C."/>
            <person name="O'Bleness M."/>
            <person name="Paule C.R."/>
            <person name="Poulain J."/>
            <person name="Prion F."/>
            <person name="Qin B."/>
            <person name="Qu C."/>
            <person name="Retzel E.F."/>
            <person name="Riddle C."/>
            <person name="Sallet E."/>
            <person name="Samain S."/>
            <person name="Samson N."/>
            <person name="Sanders I."/>
            <person name="Saurat O."/>
            <person name="Scarpelli C."/>
            <person name="Schiex T."/>
            <person name="Segurens B."/>
            <person name="Severin A.J."/>
            <person name="Sherrier D.J."/>
            <person name="Shi R."/>
            <person name="Sims S."/>
            <person name="Singer S.R."/>
            <person name="Sinharoy S."/>
            <person name="Sterck L."/>
            <person name="Viollet A."/>
            <person name="Wang B.B."/>
            <person name="Wang K."/>
            <person name="Wang M."/>
            <person name="Wang X."/>
            <person name="Warfsmann J."/>
            <person name="Weissenbach J."/>
            <person name="White D.D."/>
            <person name="White J.D."/>
            <person name="Wiley G.B."/>
            <person name="Wincker P."/>
            <person name="Xing Y."/>
            <person name="Yang L."/>
            <person name="Yao Z."/>
            <person name="Ying F."/>
            <person name="Zhai J."/>
            <person name="Zhou L."/>
            <person name="Zuber A."/>
            <person name="Denarie J."/>
            <person name="Dixon R.A."/>
            <person name="May G.D."/>
            <person name="Schwartz D.C."/>
            <person name="Rogers J."/>
            <person name="Quetier F."/>
            <person name="Town C.D."/>
            <person name="Roe B.A."/>
        </authorList>
    </citation>
    <scope>NUCLEOTIDE SEQUENCE [LARGE SCALE GENOMIC DNA]</scope>
    <source>
        <strain evidence="1">A17</strain>
        <strain evidence="2 3">cv. Jemalong A17</strain>
    </source>
</reference>
<sequence length="92" mass="10637">MICSEVVLNGKGFSENCAVLLTPCVTSTSLDLILDYCRLYKKKLNWLNCTFRPVVERQDDKRPIEDLLEFINGENGGCWKFLCRVLKTIKYI</sequence>
<keyword evidence="3" id="KW-1185">Reference proteome</keyword>
<organism evidence="1 3">
    <name type="scientific">Medicago truncatula</name>
    <name type="common">Barrel medic</name>
    <name type="synonym">Medicago tribuloides</name>
    <dbReference type="NCBI Taxonomy" id="3880"/>
    <lineage>
        <taxon>Eukaryota</taxon>
        <taxon>Viridiplantae</taxon>
        <taxon>Streptophyta</taxon>
        <taxon>Embryophyta</taxon>
        <taxon>Tracheophyta</taxon>
        <taxon>Spermatophyta</taxon>
        <taxon>Magnoliopsida</taxon>
        <taxon>eudicotyledons</taxon>
        <taxon>Gunneridae</taxon>
        <taxon>Pentapetalae</taxon>
        <taxon>rosids</taxon>
        <taxon>fabids</taxon>
        <taxon>Fabales</taxon>
        <taxon>Fabaceae</taxon>
        <taxon>Papilionoideae</taxon>
        <taxon>50 kb inversion clade</taxon>
        <taxon>NPAAA clade</taxon>
        <taxon>Hologalegina</taxon>
        <taxon>IRL clade</taxon>
        <taxon>Trifolieae</taxon>
        <taxon>Medicago</taxon>
    </lineage>
</organism>
<dbReference type="EnsemblPlants" id="KEH26387">
    <property type="protein sequence ID" value="KEH26387"/>
    <property type="gene ID" value="MTR_6g053560"/>
</dbReference>